<gene>
    <name evidence="4" type="ORF">F2S80_01740</name>
</gene>
<protein>
    <submittedName>
        <fullName evidence="4">Glycosyltransferase family 8 protein</fullName>
    </submittedName>
</protein>
<keyword evidence="1" id="KW-0328">Glycosyltransferase</keyword>
<dbReference type="PANTHER" id="PTHR13778">
    <property type="entry name" value="GLYCOSYLTRANSFERASE 8 DOMAIN-CONTAINING PROTEIN"/>
    <property type="match status" value="1"/>
</dbReference>
<dbReference type="CDD" id="cd04194">
    <property type="entry name" value="GT8_A4GalT_like"/>
    <property type="match status" value="1"/>
</dbReference>
<dbReference type="Proteomes" id="UP000324828">
    <property type="component" value="Unassembled WGS sequence"/>
</dbReference>
<dbReference type="SUPFAM" id="SSF53448">
    <property type="entry name" value="Nucleotide-diphospho-sugar transferases"/>
    <property type="match status" value="1"/>
</dbReference>
<evidence type="ECO:0000313" key="4">
    <source>
        <dbReference type="EMBL" id="KAA5524114.1"/>
    </source>
</evidence>
<evidence type="ECO:0000256" key="1">
    <source>
        <dbReference type="ARBA" id="ARBA00022676"/>
    </source>
</evidence>
<dbReference type="RefSeq" id="WP_139989601.1">
    <property type="nucleotide sequence ID" value="NZ_VCED01000003.1"/>
</dbReference>
<dbReference type="InterPro" id="IPR050748">
    <property type="entry name" value="Glycosyltrans_8_dom-fam"/>
</dbReference>
<evidence type="ECO:0000256" key="2">
    <source>
        <dbReference type="ARBA" id="ARBA00022679"/>
    </source>
</evidence>
<accession>A0ABQ6SPY7</accession>
<evidence type="ECO:0000313" key="5">
    <source>
        <dbReference type="Proteomes" id="UP000324828"/>
    </source>
</evidence>
<reference evidence="4 5" key="1">
    <citation type="submission" date="2019-09" db="EMBL/GenBank/DDBJ databases">
        <title>Haemophilus seminale sp. nov., isolated from human semen.</title>
        <authorList>
            <person name="Zheng M."/>
        </authorList>
    </citation>
    <scope>NUCLEOTIDE SEQUENCE [LARGE SCALE GENOMIC DNA]</scope>
    <source>
        <strain evidence="4 5">SZY H2</strain>
    </source>
</reference>
<dbReference type="PANTHER" id="PTHR13778:SF47">
    <property type="entry name" value="LIPOPOLYSACCHARIDE 1,3-GALACTOSYLTRANSFERASE"/>
    <property type="match status" value="1"/>
</dbReference>
<dbReference type="EMBL" id="VXDF01000001">
    <property type="protein sequence ID" value="KAA5524114.1"/>
    <property type="molecule type" value="Genomic_DNA"/>
</dbReference>
<comment type="caution">
    <text evidence="4">The sequence shown here is derived from an EMBL/GenBank/DDBJ whole genome shotgun (WGS) entry which is preliminary data.</text>
</comment>
<keyword evidence="3" id="KW-0479">Metal-binding</keyword>
<proteinExistence type="predicted"/>
<keyword evidence="2" id="KW-0808">Transferase</keyword>
<dbReference type="InterPro" id="IPR029044">
    <property type="entry name" value="Nucleotide-diphossugar_trans"/>
</dbReference>
<evidence type="ECO:0000256" key="3">
    <source>
        <dbReference type="ARBA" id="ARBA00022723"/>
    </source>
</evidence>
<organism evidence="4 5">
    <name type="scientific">Haemophilus seminalis</name>
    <dbReference type="NCBI Taxonomy" id="2582921"/>
    <lineage>
        <taxon>Bacteria</taxon>
        <taxon>Pseudomonadati</taxon>
        <taxon>Pseudomonadota</taxon>
        <taxon>Gammaproteobacteria</taxon>
        <taxon>Pasteurellales</taxon>
        <taxon>Pasteurellaceae</taxon>
        <taxon>Haemophilus</taxon>
    </lineage>
</organism>
<dbReference type="InterPro" id="IPR002495">
    <property type="entry name" value="Glyco_trans_8"/>
</dbReference>
<sequence length="297" mass="34808">MNIIFSSDDNYSPYLAISILSILKTNGKVSFYVLDLGISQLNKDCIVRIVDCYDGKISFISIDDNDFINFPKTIDYISFATYARLNLSEYIKDIDKAIYIDVDTLTNGSLDELWNTNIDEYYLAACQDTFIDIEKAEYKNKIGLDCYTYFNAGVLLINFNKWREDSILKNSIDWLLEYKDIIKYQDQDILNGILKGKVKFINNRFNFTPSERHLIKKGYKSKTEMPIVIYHYCGETKFWHKSCDHTNSQLGYSLLKEINNIINTPNSWKNKFEDISLFSKLNKFNRKIKDKIKYGIY</sequence>
<dbReference type="Gene3D" id="3.90.550.10">
    <property type="entry name" value="Spore Coat Polysaccharide Biosynthesis Protein SpsA, Chain A"/>
    <property type="match status" value="1"/>
</dbReference>
<keyword evidence="5" id="KW-1185">Reference proteome</keyword>
<dbReference type="Pfam" id="PF01501">
    <property type="entry name" value="Glyco_transf_8"/>
    <property type="match status" value="1"/>
</dbReference>
<name>A0ABQ6SPY7_9PAST</name>